<feature type="domain" description="Solute-binding protein family 3/N-terminal" evidence="3">
    <location>
        <begin position="38"/>
        <end position="267"/>
    </location>
</feature>
<dbReference type="CDD" id="cd01004">
    <property type="entry name" value="PBP2_MidA_like"/>
    <property type="match status" value="1"/>
</dbReference>
<dbReference type="PANTHER" id="PTHR35936">
    <property type="entry name" value="MEMBRANE-BOUND LYTIC MUREIN TRANSGLYCOSYLASE F"/>
    <property type="match status" value="1"/>
</dbReference>
<reference evidence="5" key="1">
    <citation type="journal article" date="2019" name="Int. J. Syst. Evol. Microbiol.">
        <title>The Global Catalogue of Microorganisms (GCM) 10K type strain sequencing project: providing services to taxonomists for standard genome sequencing and annotation.</title>
        <authorList>
            <consortium name="The Broad Institute Genomics Platform"/>
            <consortium name="The Broad Institute Genome Sequencing Center for Infectious Disease"/>
            <person name="Wu L."/>
            <person name="Ma J."/>
        </authorList>
    </citation>
    <scope>NUCLEOTIDE SEQUENCE [LARGE SCALE GENOMIC DNA]</scope>
    <source>
        <strain evidence="5">NBRC 109341</strain>
    </source>
</reference>
<dbReference type="InterPro" id="IPR001638">
    <property type="entry name" value="Solute-binding_3/MltF_N"/>
</dbReference>
<proteinExistence type="predicted"/>
<accession>A0ABQ6C3Z3</accession>
<dbReference type="SUPFAM" id="SSF53850">
    <property type="entry name" value="Periplasmic binding protein-like II"/>
    <property type="match status" value="1"/>
</dbReference>
<feature type="signal peptide" evidence="2">
    <location>
        <begin position="1"/>
        <end position="31"/>
    </location>
</feature>
<gene>
    <name evidence="4" type="ORF">GCM10007935_22770</name>
</gene>
<organism evidence="4 5">
    <name type="scientific">Hydrogenophaga electricum</name>
    <dbReference type="NCBI Taxonomy" id="1230953"/>
    <lineage>
        <taxon>Bacteria</taxon>
        <taxon>Pseudomonadati</taxon>
        <taxon>Pseudomonadota</taxon>
        <taxon>Betaproteobacteria</taxon>
        <taxon>Burkholderiales</taxon>
        <taxon>Comamonadaceae</taxon>
        <taxon>Hydrogenophaga</taxon>
    </lineage>
</organism>
<dbReference type="EMBL" id="BSPB01000016">
    <property type="protein sequence ID" value="GLS14844.1"/>
    <property type="molecule type" value="Genomic_DNA"/>
</dbReference>
<dbReference type="PANTHER" id="PTHR35936:SF19">
    <property type="entry name" value="AMINO-ACID-BINDING PROTEIN YXEM-RELATED"/>
    <property type="match status" value="1"/>
</dbReference>
<dbReference type="Pfam" id="PF00497">
    <property type="entry name" value="SBP_bac_3"/>
    <property type="match status" value="1"/>
</dbReference>
<dbReference type="RefSeq" id="WP_284307901.1">
    <property type="nucleotide sequence ID" value="NZ_BSPB01000016.1"/>
</dbReference>
<protein>
    <submittedName>
        <fullName evidence="4">Cysteine ABC transporter substrate-binding protein</fullName>
    </submittedName>
</protein>
<dbReference type="Gene3D" id="3.40.190.10">
    <property type="entry name" value="Periplasmic binding protein-like II"/>
    <property type="match status" value="2"/>
</dbReference>
<evidence type="ECO:0000256" key="2">
    <source>
        <dbReference type="SAM" id="SignalP"/>
    </source>
</evidence>
<evidence type="ECO:0000256" key="1">
    <source>
        <dbReference type="ARBA" id="ARBA00022729"/>
    </source>
</evidence>
<sequence length="269" mass="28483">MSPLIASVFRTGARAGLAALLGAGVLAGAQAQTLVPGTLKVALEATYPPFESYDGDKIVGFDPDLTALLTREMKLKHTLVDTKFINLVPGLAANQHDAVVSGLYVTAERLAQADAVPYANTGALILVAKDSKVQPKTEKDLCGLKVGLQAGTAWVKQLQTLSSDYCKSAGKAAVNVMEFPTAPEVSQAVMARNVDAQMEIAGAAKMIVERTKGRMAISSPDLVYPQTLGLYVKKGNTALLKAFQDAMVAIKKTGEYDALIKKYDLSPVK</sequence>
<feature type="chain" id="PRO_5046495856" evidence="2">
    <location>
        <begin position="32"/>
        <end position="269"/>
    </location>
</feature>
<comment type="caution">
    <text evidence="4">The sequence shown here is derived from an EMBL/GenBank/DDBJ whole genome shotgun (WGS) entry which is preliminary data.</text>
</comment>
<name>A0ABQ6C3Z3_9BURK</name>
<evidence type="ECO:0000259" key="3">
    <source>
        <dbReference type="SMART" id="SM00062"/>
    </source>
</evidence>
<dbReference type="Proteomes" id="UP001156903">
    <property type="component" value="Unassembled WGS sequence"/>
</dbReference>
<keyword evidence="1 2" id="KW-0732">Signal</keyword>
<evidence type="ECO:0000313" key="5">
    <source>
        <dbReference type="Proteomes" id="UP001156903"/>
    </source>
</evidence>
<keyword evidence="5" id="KW-1185">Reference proteome</keyword>
<dbReference type="SMART" id="SM00062">
    <property type="entry name" value="PBPb"/>
    <property type="match status" value="1"/>
</dbReference>
<evidence type="ECO:0000313" key="4">
    <source>
        <dbReference type="EMBL" id="GLS14844.1"/>
    </source>
</evidence>